<evidence type="ECO:0000256" key="1">
    <source>
        <dbReference type="ARBA" id="ARBA00004429"/>
    </source>
</evidence>
<feature type="transmembrane region" description="Helical" evidence="9">
    <location>
        <begin position="58"/>
        <end position="76"/>
    </location>
</feature>
<keyword evidence="5 9" id="KW-0812">Transmembrane</keyword>
<evidence type="ECO:0000256" key="5">
    <source>
        <dbReference type="ARBA" id="ARBA00022692"/>
    </source>
</evidence>
<comment type="subunit">
    <text evidence="9">The complex comprises the extracytoplasmic solute receptor protein and the two transmembrane proteins.</text>
</comment>
<feature type="transmembrane region" description="Helical" evidence="9">
    <location>
        <begin position="144"/>
        <end position="169"/>
    </location>
</feature>
<dbReference type="InterPro" id="IPR055348">
    <property type="entry name" value="DctQ"/>
</dbReference>
<evidence type="ECO:0000256" key="7">
    <source>
        <dbReference type="ARBA" id="ARBA00023136"/>
    </source>
</evidence>
<keyword evidence="6 9" id="KW-1133">Transmembrane helix</keyword>
<dbReference type="RefSeq" id="WP_072824131.1">
    <property type="nucleotide sequence ID" value="NZ_FQUJ01000014.1"/>
</dbReference>
<comment type="function">
    <text evidence="9">Part of the tripartite ATP-independent periplasmic (TRAP) transport system.</text>
</comment>
<comment type="subcellular location">
    <subcellularLocation>
        <location evidence="1 9">Cell inner membrane</location>
        <topology evidence="1 9">Multi-pass membrane protein</topology>
    </subcellularLocation>
</comment>
<proteinExistence type="inferred from homology"/>
<name>A0A1M5CGU6_9GAMM</name>
<keyword evidence="12" id="KW-1185">Reference proteome</keyword>
<evidence type="ECO:0000259" key="10">
    <source>
        <dbReference type="Pfam" id="PF04290"/>
    </source>
</evidence>
<evidence type="ECO:0000256" key="8">
    <source>
        <dbReference type="ARBA" id="ARBA00038436"/>
    </source>
</evidence>
<dbReference type="PANTHER" id="PTHR35011:SF10">
    <property type="entry name" value="TRAP TRANSPORTER SMALL PERMEASE PROTEIN"/>
    <property type="match status" value="1"/>
</dbReference>
<feature type="transmembrane region" description="Helical" evidence="9">
    <location>
        <begin position="97"/>
        <end position="124"/>
    </location>
</feature>
<evidence type="ECO:0000256" key="3">
    <source>
        <dbReference type="ARBA" id="ARBA00022475"/>
    </source>
</evidence>
<gene>
    <name evidence="11" type="ORF">SAMN02745148_02898</name>
</gene>
<dbReference type="AlphaFoldDB" id="A0A1M5CGU6"/>
<evidence type="ECO:0000256" key="9">
    <source>
        <dbReference type="RuleBase" id="RU369079"/>
    </source>
</evidence>
<sequence>MLTRLTDWLDRLIAVMDTGSLWLARFGGLLILLTVGMVTLEVISRGIWGRSLGASTELSGYVLAISASWSFAHALFRKAHIRIDLVYLRLPLTARAILDLVALASLGLFCVFVAGAVLGVASHSYAQGSLANTPLQTPLWIPQWLWAGGMLWFSAAVTVLLLRVLLALLARQPEQVQRLAGSPTLDDQIESETAEDMP</sequence>
<keyword evidence="7 9" id="KW-0472">Membrane</keyword>
<dbReference type="InterPro" id="IPR007387">
    <property type="entry name" value="TRAP_DctQ"/>
</dbReference>
<dbReference type="PANTHER" id="PTHR35011">
    <property type="entry name" value="2,3-DIKETO-L-GULONATE TRAP TRANSPORTER SMALL PERMEASE PROTEIN YIAM"/>
    <property type="match status" value="1"/>
</dbReference>
<reference evidence="11 12" key="1">
    <citation type="submission" date="2016-11" db="EMBL/GenBank/DDBJ databases">
        <authorList>
            <person name="Jaros S."/>
            <person name="Januszkiewicz K."/>
            <person name="Wedrychowicz H."/>
        </authorList>
    </citation>
    <scope>NUCLEOTIDE SEQUENCE [LARGE SCALE GENOMIC DNA]</scope>
    <source>
        <strain evidence="11 12">DSM 19980</strain>
    </source>
</reference>
<protein>
    <recommendedName>
        <fullName evidence="9">TRAP transporter small permease protein</fullName>
    </recommendedName>
</protein>
<dbReference type="STRING" id="1121942.SAMN02745148_02898"/>
<evidence type="ECO:0000256" key="6">
    <source>
        <dbReference type="ARBA" id="ARBA00022989"/>
    </source>
</evidence>
<feature type="domain" description="Tripartite ATP-independent periplasmic transporters DctQ component" evidence="10">
    <location>
        <begin position="35"/>
        <end position="163"/>
    </location>
</feature>
<dbReference type="EMBL" id="FQUJ01000014">
    <property type="protein sequence ID" value="SHF53612.1"/>
    <property type="molecule type" value="Genomic_DNA"/>
</dbReference>
<keyword evidence="4 9" id="KW-0997">Cell inner membrane</keyword>
<keyword evidence="2 9" id="KW-0813">Transport</keyword>
<evidence type="ECO:0000256" key="4">
    <source>
        <dbReference type="ARBA" id="ARBA00022519"/>
    </source>
</evidence>
<comment type="similarity">
    <text evidence="8 9">Belongs to the TRAP transporter small permease family.</text>
</comment>
<organism evidence="11 12">
    <name type="scientific">Modicisalibacter ilicicola DSM 19980</name>
    <dbReference type="NCBI Taxonomy" id="1121942"/>
    <lineage>
        <taxon>Bacteria</taxon>
        <taxon>Pseudomonadati</taxon>
        <taxon>Pseudomonadota</taxon>
        <taxon>Gammaproteobacteria</taxon>
        <taxon>Oceanospirillales</taxon>
        <taxon>Halomonadaceae</taxon>
        <taxon>Modicisalibacter</taxon>
    </lineage>
</organism>
<dbReference type="GO" id="GO:0022857">
    <property type="term" value="F:transmembrane transporter activity"/>
    <property type="evidence" value="ECO:0007669"/>
    <property type="project" value="UniProtKB-UniRule"/>
</dbReference>
<dbReference type="OrthoDB" id="6160477at2"/>
<accession>A0A1M5CGU6</accession>
<dbReference type="Pfam" id="PF04290">
    <property type="entry name" value="DctQ"/>
    <property type="match status" value="1"/>
</dbReference>
<evidence type="ECO:0000256" key="2">
    <source>
        <dbReference type="ARBA" id="ARBA00022448"/>
    </source>
</evidence>
<dbReference type="Proteomes" id="UP000184346">
    <property type="component" value="Unassembled WGS sequence"/>
</dbReference>
<dbReference type="GO" id="GO:0005886">
    <property type="term" value="C:plasma membrane"/>
    <property type="evidence" value="ECO:0007669"/>
    <property type="project" value="UniProtKB-SubCell"/>
</dbReference>
<evidence type="ECO:0000313" key="11">
    <source>
        <dbReference type="EMBL" id="SHF53612.1"/>
    </source>
</evidence>
<evidence type="ECO:0000313" key="12">
    <source>
        <dbReference type="Proteomes" id="UP000184346"/>
    </source>
</evidence>
<dbReference type="GO" id="GO:0015740">
    <property type="term" value="P:C4-dicarboxylate transport"/>
    <property type="evidence" value="ECO:0007669"/>
    <property type="project" value="TreeGrafter"/>
</dbReference>
<feature type="transmembrane region" description="Helical" evidence="9">
    <location>
        <begin position="12"/>
        <end position="38"/>
    </location>
</feature>
<keyword evidence="3" id="KW-1003">Cell membrane</keyword>